<dbReference type="Proteomes" id="UP000310639">
    <property type="component" value="Chromosome"/>
</dbReference>
<dbReference type="OrthoDB" id="9771589at2"/>
<organism evidence="1 2">
    <name type="scientific">Candidatus Nanosynbacter featherlites</name>
    <dbReference type="NCBI Taxonomy" id="2572088"/>
    <lineage>
        <taxon>Bacteria</taxon>
        <taxon>Candidatus Saccharimonadota</taxon>
        <taxon>Candidatus Saccharimonadia</taxon>
        <taxon>Candidatus Nanosynbacterales</taxon>
        <taxon>Candidatus Nanosynbacteraceae</taxon>
        <taxon>Candidatus Nanosynbacter</taxon>
    </lineage>
</organism>
<protein>
    <submittedName>
        <fullName evidence="1">Uncharacterized protein</fullName>
    </submittedName>
</protein>
<dbReference type="RefSeq" id="WP_138078573.1">
    <property type="nucleotide sequence ID" value="NZ_CP040004.1"/>
</dbReference>
<accession>A0A4P9A2M3</accession>
<evidence type="ECO:0000313" key="2">
    <source>
        <dbReference type="Proteomes" id="UP000310639"/>
    </source>
</evidence>
<keyword evidence="2" id="KW-1185">Reference proteome</keyword>
<dbReference type="KEGG" id="nft:FBF37_00870"/>
<gene>
    <name evidence="1" type="ORF">FBF37_00870</name>
</gene>
<dbReference type="EMBL" id="CP040004">
    <property type="protein sequence ID" value="QCT42025.1"/>
    <property type="molecule type" value="Genomic_DNA"/>
</dbReference>
<evidence type="ECO:0000313" key="1">
    <source>
        <dbReference type="EMBL" id="QCT42025.1"/>
    </source>
</evidence>
<sequence>MVKLKNMIPARLRRVRQASPSREPVYDQNQVMYNLYEQGSVSVHPLEPFEEVSSEEISHRMEIDHCVKRAPTLAELMSNREHGRENDVHSVIGRRALLSREVDALTRADFSVQTEQQTISALFSGLCAHSDNLARTSRLSKIRNHLNYIGEPELMEAAHGIATYWKHRLDTHPDKALFVMLGEIGNMERADYAAPEGKIKSDEYFMELIMNEFSDDELTQYADKLLIDEGELVNLPKENVDIIMLDDWTSSGIEIAEQQQCFLRRHPDLRDHIEVQLAIANEERLKVGFRMNGGQYVPVRAYYWANSSSELFSTYIAGSHSSDYSLAFDISSLLRTEDTMPPGVQVARPYHRDDYQTTFRQRLQYARSRDSNVIK</sequence>
<proteinExistence type="predicted"/>
<dbReference type="AlphaFoldDB" id="A0A4P9A2M3"/>
<name>A0A4P9A2M3_9BACT</name>
<reference evidence="1 2" key="1">
    <citation type="submission" date="2019-04" db="EMBL/GenBank/DDBJ databases">
        <title>Saccharibacteria TM7 genomes.</title>
        <authorList>
            <person name="Bor B."/>
            <person name="He X."/>
            <person name="Chen T."/>
            <person name="Dewhirst F.E."/>
        </authorList>
    </citation>
    <scope>NUCLEOTIDE SEQUENCE [LARGE SCALE GENOMIC DNA]</scope>
    <source>
        <strain evidence="1 2">BB001</strain>
    </source>
</reference>